<feature type="transmembrane region" description="Helical" evidence="6">
    <location>
        <begin position="300"/>
        <end position="318"/>
    </location>
</feature>
<keyword evidence="6" id="KW-0812">Transmembrane</keyword>
<dbReference type="InterPro" id="IPR011990">
    <property type="entry name" value="TPR-like_helical_dom_sf"/>
</dbReference>
<keyword evidence="3" id="KW-0677">Repeat</keyword>
<organism evidence="9">
    <name type="scientific">Gongylonema pulchrum</name>
    <dbReference type="NCBI Taxonomy" id="637853"/>
    <lineage>
        <taxon>Eukaryota</taxon>
        <taxon>Metazoa</taxon>
        <taxon>Ecdysozoa</taxon>
        <taxon>Nematoda</taxon>
        <taxon>Chromadorea</taxon>
        <taxon>Rhabditida</taxon>
        <taxon>Spirurina</taxon>
        <taxon>Spiruromorpha</taxon>
        <taxon>Spiruroidea</taxon>
        <taxon>Gongylonematidae</taxon>
        <taxon>Gongylonema</taxon>
    </lineage>
</organism>
<evidence type="ECO:0000256" key="6">
    <source>
        <dbReference type="SAM" id="Phobius"/>
    </source>
</evidence>
<dbReference type="EMBL" id="UYRT01085882">
    <property type="protein sequence ID" value="VDN30687.1"/>
    <property type="molecule type" value="Genomic_DNA"/>
</dbReference>
<gene>
    <name evidence="7" type="ORF">GPUH_LOCUS17912</name>
</gene>
<reference evidence="7 8" key="2">
    <citation type="submission" date="2018-11" db="EMBL/GenBank/DDBJ databases">
        <authorList>
            <consortium name="Pathogen Informatics"/>
        </authorList>
    </citation>
    <scope>NUCLEOTIDE SEQUENCE [LARGE SCALE GENOMIC DNA]</scope>
</reference>
<comment type="subcellular location">
    <subcellularLocation>
        <location evidence="1">Nucleus</location>
    </subcellularLocation>
</comment>
<dbReference type="GO" id="GO:0005634">
    <property type="term" value="C:nucleus"/>
    <property type="evidence" value="ECO:0007669"/>
    <property type="project" value="UniProtKB-SubCell"/>
</dbReference>
<accession>A0A183EAC4</accession>
<proteinExistence type="predicted"/>
<keyword evidence="6" id="KW-0472">Membrane</keyword>
<dbReference type="WBParaSite" id="GPUH_0001794001-mRNA-1">
    <property type="protein sequence ID" value="GPUH_0001794001-mRNA-1"/>
    <property type="gene ID" value="GPUH_0001794001"/>
</dbReference>
<dbReference type="Proteomes" id="UP000271098">
    <property type="component" value="Unassembled WGS sequence"/>
</dbReference>
<evidence type="ECO:0000256" key="5">
    <source>
        <dbReference type="ARBA" id="ARBA00023242"/>
    </source>
</evidence>
<dbReference type="GO" id="GO:0008380">
    <property type="term" value="P:RNA splicing"/>
    <property type="evidence" value="ECO:0007669"/>
    <property type="project" value="UniProtKB-KW"/>
</dbReference>
<dbReference type="Pfam" id="PF23241">
    <property type="entry name" value="HAT_PRP39_C"/>
    <property type="match status" value="1"/>
</dbReference>
<evidence type="ECO:0000256" key="2">
    <source>
        <dbReference type="ARBA" id="ARBA00022664"/>
    </source>
</evidence>
<dbReference type="SUPFAM" id="SSF48452">
    <property type="entry name" value="TPR-like"/>
    <property type="match status" value="1"/>
</dbReference>
<keyword evidence="6" id="KW-1133">Transmembrane helix</keyword>
<dbReference type="AlphaFoldDB" id="A0A183EAC4"/>
<sequence>MEEAVTKIGLRADCAALIWNVYLDFEKMILNSAEGKESDILRAAFENSAKRMADITAFEDRLTDAEDLNEKLSILMEYIEFEMQTKDPVRIQMMFERAVCTSADNPNAAVWLQYGNWLDSSLKLPQVSVEVYARAVRHSPCTALWQQYFTALERSNATANEIDSKWPEARSTITTPDEGLSLYRTYIYLLRRRVAKEDGNDYAVVLEKFEEGAAFLAEKFGSHWDSPKAQYRKNYALFLYTVVKQPDKARKIWNDILASGSGHLAAAWLEAANLERYFGELNNARKLYYRAINSASDHPFTVIFLSFQCFILLWYLMLSYNSNEKSVLCKSWTRRSRK</sequence>
<dbReference type="OrthoDB" id="6921389at2759"/>
<name>A0A183EAC4_9BILA</name>
<reference evidence="9" key="1">
    <citation type="submission" date="2016-06" db="UniProtKB">
        <authorList>
            <consortium name="WormBaseParasite"/>
        </authorList>
    </citation>
    <scope>IDENTIFICATION</scope>
</reference>
<dbReference type="GO" id="GO:0006397">
    <property type="term" value="P:mRNA processing"/>
    <property type="evidence" value="ECO:0007669"/>
    <property type="project" value="UniProtKB-KW"/>
</dbReference>
<evidence type="ECO:0000256" key="4">
    <source>
        <dbReference type="ARBA" id="ARBA00023187"/>
    </source>
</evidence>
<protein>
    <submittedName>
        <fullName evidence="9">TPR_REGION domain-containing protein</fullName>
    </submittedName>
</protein>
<dbReference type="PANTHER" id="PTHR17204:SF25">
    <property type="entry name" value="RRM DOMAIN-CONTAINING PROTEIN"/>
    <property type="match status" value="1"/>
</dbReference>
<keyword evidence="5" id="KW-0539">Nucleus</keyword>
<evidence type="ECO:0000313" key="8">
    <source>
        <dbReference type="Proteomes" id="UP000271098"/>
    </source>
</evidence>
<keyword evidence="4" id="KW-0508">mRNA splicing</keyword>
<keyword evidence="8" id="KW-1185">Reference proteome</keyword>
<evidence type="ECO:0000256" key="3">
    <source>
        <dbReference type="ARBA" id="ARBA00022737"/>
    </source>
</evidence>
<dbReference type="InterPro" id="IPR059164">
    <property type="entry name" value="HAT_PRP39_C"/>
</dbReference>
<dbReference type="Gene3D" id="1.25.40.10">
    <property type="entry name" value="Tetratricopeptide repeat domain"/>
    <property type="match status" value="1"/>
</dbReference>
<keyword evidence="2" id="KW-0507">mRNA processing</keyword>
<evidence type="ECO:0000313" key="9">
    <source>
        <dbReference type="WBParaSite" id="GPUH_0001794001-mRNA-1"/>
    </source>
</evidence>
<evidence type="ECO:0000313" key="7">
    <source>
        <dbReference type="EMBL" id="VDN30687.1"/>
    </source>
</evidence>
<dbReference type="PANTHER" id="PTHR17204">
    <property type="entry name" value="PRE-MRNA PROCESSING PROTEIN PRP39-RELATED"/>
    <property type="match status" value="1"/>
</dbReference>
<evidence type="ECO:0000256" key="1">
    <source>
        <dbReference type="ARBA" id="ARBA00004123"/>
    </source>
</evidence>